<evidence type="ECO:0000313" key="13">
    <source>
        <dbReference type="EMBL" id="KAK9285647.1"/>
    </source>
</evidence>
<keyword evidence="7" id="KW-0808">Transferase</keyword>
<evidence type="ECO:0000259" key="12">
    <source>
        <dbReference type="PROSITE" id="PS50927"/>
    </source>
</evidence>
<accession>A0AAP0S1P1</accession>
<dbReference type="PANTHER" id="PTHR32444:SF235">
    <property type="entry name" value="OS01G0783900 PROTEIN"/>
    <property type="match status" value="1"/>
</dbReference>
<evidence type="ECO:0000313" key="14">
    <source>
        <dbReference type="Proteomes" id="UP001415857"/>
    </source>
</evidence>
<keyword evidence="8" id="KW-0325">Glycoprotein</keyword>
<dbReference type="InterPro" id="IPR003609">
    <property type="entry name" value="Pan_app"/>
</dbReference>
<evidence type="ECO:0000256" key="10">
    <source>
        <dbReference type="SAM" id="Phobius"/>
    </source>
</evidence>
<dbReference type="GO" id="GO:0005886">
    <property type="term" value="C:plasma membrane"/>
    <property type="evidence" value="ECO:0007669"/>
    <property type="project" value="UniProtKB-SubCell"/>
</dbReference>
<evidence type="ECO:0000256" key="6">
    <source>
        <dbReference type="ARBA" id="ARBA00022734"/>
    </source>
</evidence>
<keyword evidence="5 11" id="KW-0732">Signal</keyword>
<keyword evidence="7" id="KW-0418">Kinase</keyword>
<feature type="compositionally biased region" description="Polar residues" evidence="9">
    <location>
        <begin position="499"/>
        <end position="508"/>
    </location>
</feature>
<keyword evidence="10" id="KW-0812">Transmembrane</keyword>
<name>A0AAP0S1P1_LIQFO</name>
<dbReference type="GO" id="GO:0031625">
    <property type="term" value="F:ubiquitin protein ligase binding"/>
    <property type="evidence" value="ECO:0007669"/>
    <property type="project" value="UniProtKB-ARBA"/>
</dbReference>
<evidence type="ECO:0000256" key="2">
    <source>
        <dbReference type="ARBA" id="ARBA00022475"/>
    </source>
</evidence>
<feature type="transmembrane region" description="Helical" evidence="10">
    <location>
        <begin position="390"/>
        <end position="413"/>
    </location>
</feature>
<dbReference type="Pfam" id="PF01453">
    <property type="entry name" value="B_lectin"/>
    <property type="match status" value="1"/>
</dbReference>
<evidence type="ECO:0000256" key="5">
    <source>
        <dbReference type="ARBA" id="ARBA00022729"/>
    </source>
</evidence>
<feature type="signal peptide" evidence="11">
    <location>
        <begin position="1"/>
        <end position="20"/>
    </location>
</feature>
<dbReference type="PROSITE" id="PS50927">
    <property type="entry name" value="BULB_LECTIN"/>
    <property type="match status" value="1"/>
</dbReference>
<dbReference type="AlphaFoldDB" id="A0AAP0S1P1"/>
<dbReference type="CDD" id="cd00028">
    <property type="entry name" value="B_lectin"/>
    <property type="match status" value="1"/>
</dbReference>
<comment type="caution">
    <text evidence="13">The sequence shown here is derived from an EMBL/GenBank/DDBJ whole genome shotgun (WGS) entry which is preliminary data.</text>
</comment>
<dbReference type="Gene3D" id="2.90.10.10">
    <property type="entry name" value="Bulb-type lectin domain"/>
    <property type="match status" value="1"/>
</dbReference>
<evidence type="ECO:0000256" key="7">
    <source>
        <dbReference type="ARBA" id="ARBA00022777"/>
    </source>
</evidence>
<dbReference type="PANTHER" id="PTHR32444">
    <property type="entry name" value="BULB-TYPE LECTIN DOMAIN-CONTAINING PROTEIN"/>
    <property type="match status" value="1"/>
</dbReference>
<dbReference type="FunFam" id="2.90.10.10:FF:000003">
    <property type="entry name" value="G-type lectin S-receptor-like serine/threonine-protein kinase"/>
    <property type="match status" value="1"/>
</dbReference>
<dbReference type="GO" id="GO:0030246">
    <property type="term" value="F:carbohydrate binding"/>
    <property type="evidence" value="ECO:0007669"/>
    <property type="project" value="UniProtKB-KW"/>
</dbReference>
<keyword evidence="14" id="KW-1185">Reference proteome</keyword>
<keyword evidence="3" id="KW-0723">Serine/threonine-protein kinase</keyword>
<protein>
    <recommendedName>
        <fullName evidence="12">Bulb-type lectin domain-containing protein</fullName>
    </recommendedName>
</protein>
<dbReference type="Pfam" id="PF08276">
    <property type="entry name" value="PAN_2"/>
    <property type="match status" value="1"/>
</dbReference>
<keyword evidence="10" id="KW-0472">Membrane</keyword>
<evidence type="ECO:0000256" key="4">
    <source>
        <dbReference type="ARBA" id="ARBA00022536"/>
    </source>
</evidence>
<keyword evidence="6" id="KW-0430">Lectin</keyword>
<dbReference type="SMART" id="SM00108">
    <property type="entry name" value="B_lectin"/>
    <property type="match status" value="1"/>
</dbReference>
<proteinExistence type="predicted"/>
<feature type="region of interest" description="Disordered" evidence="9">
    <location>
        <begin position="468"/>
        <end position="508"/>
    </location>
</feature>
<gene>
    <name evidence="13" type="ORF">L1049_024845</name>
</gene>
<feature type="domain" description="Bulb-type lectin" evidence="12">
    <location>
        <begin position="23"/>
        <end position="148"/>
    </location>
</feature>
<organism evidence="13 14">
    <name type="scientific">Liquidambar formosana</name>
    <name type="common">Formosan gum</name>
    <dbReference type="NCBI Taxonomy" id="63359"/>
    <lineage>
        <taxon>Eukaryota</taxon>
        <taxon>Viridiplantae</taxon>
        <taxon>Streptophyta</taxon>
        <taxon>Embryophyta</taxon>
        <taxon>Tracheophyta</taxon>
        <taxon>Spermatophyta</taxon>
        <taxon>Magnoliopsida</taxon>
        <taxon>eudicotyledons</taxon>
        <taxon>Gunneridae</taxon>
        <taxon>Pentapetalae</taxon>
        <taxon>Saxifragales</taxon>
        <taxon>Altingiaceae</taxon>
        <taxon>Liquidambar</taxon>
    </lineage>
</organism>
<dbReference type="SUPFAM" id="SSF51110">
    <property type="entry name" value="alpha-D-mannose-specific plant lectins"/>
    <property type="match status" value="1"/>
</dbReference>
<dbReference type="InterPro" id="IPR036426">
    <property type="entry name" value="Bulb-type_lectin_dom_sf"/>
</dbReference>
<evidence type="ECO:0000256" key="8">
    <source>
        <dbReference type="ARBA" id="ARBA00023180"/>
    </source>
</evidence>
<dbReference type="InterPro" id="IPR001480">
    <property type="entry name" value="Bulb-type_lectin_dom"/>
</dbReference>
<evidence type="ECO:0000256" key="3">
    <source>
        <dbReference type="ARBA" id="ARBA00022527"/>
    </source>
</evidence>
<sequence>MLPIILSLFLLCSSLHNCSAKDTIPFNGSISDEKNETLVSTGEIFELGFFTRNENSSTYRRYVGIWYYNITPRTVVWVANRDHPLSDGKGSFAITEDGNLQVLDGEENSFWSTAVEISSFNNTSAMLDDSGNLILSDNISGETLWESFGSPTDTFLPGMKMDEGLNLTSWKSSDDPTTGDFVFQRYQSSLDQFVIWKNTLTSYWMSEPGQMPSAIANLLSNSNSTNSISLASVVSKSVKAGAGATVTGNPIKNTFPAVTSCGRGSPYGGSCLPTRNSSSYNHTSCTINNSVRCKCLPGFEPRFLENWGSGYFLNGRKRKTPICGNNTLSVTFMTLKNMKVGEPEGRINARNETNCKTSYCLSDCDCQAYSYDDSNDLKLPSPKKKPLTTIIAITITTVIVLIAASCAIVYHSYLRRIKVAKRRVCETCNTNEFLKCMNVGLLCVQDDPSDRPTMSNVVAVPVSETATLPTPKQPAFLSRRDPSNTASSSSKPEACSIYELTTTDEQGR</sequence>
<keyword evidence="2" id="KW-1003">Cell membrane</keyword>
<feature type="chain" id="PRO_5042920898" description="Bulb-type lectin domain-containing protein" evidence="11">
    <location>
        <begin position="21"/>
        <end position="508"/>
    </location>
</feature>
<dbReference type="EMBL" id="JBBPBK010000005">
    <property type="protein sequence ID" value="KAK9285647.1"/>
    <property type="molecule type" value="Genomic_DNA"/>
</dbReference>
<keyword evidence="4" id="KW-0245">EGF-like domain</keyword>
<evidence type="ECO:0000256" key="1">
    <source>
        <dbReference type="ARBA" id="ARBA00004251"/>
    </source>
</evidence>
<reference evidence="13 14" key="1">
    <citation type="journal article" date="2024" name="Plant J.">
        <title>Genome sequences and population genomics reveal climatic adaptation and genomic divergence between two closely related sweetgum species.</title>
        <authorList>
            <person name="Xu W.Q."/>
            <person name="Ren C.Q."/>
            <person name="Zhang X.Y."/>
            <person name="Comes H.P."/>
            <person name="Liu X.H."/>
            <person name="Li Y.G."/>
            <person name="Kettle C.J."/>
            <person name="Jalonen R."/>
            <person name="Gaisberger H."/>
            <person name="Ma Y.Z."/>
            <person name="Qiu Y.X."/>
        </authorList>
    </citation>
    <scope>NUCLEOTIDE SEQUENCE [LARGE SCALE GENOMIC DNA]</scope>
    <source>
        <tissue evidence="13">Leaves</tissue>
    </source>
</reference>
<evidence type="ECO:0000256" key="11">
    <source>
        <dbReference type="SAM" id="SignalP"/>
    </source>
</evidence>
<dbReference type="Proteomes" id="UP001415857">
    <property type="component" value="Unassembled WGS sequence"/>
</dbReference>
<dbReference type="GO" id="GO:0004674">
    <property type="term" value="F:protein serine/threonine kinase activity"/>
    <property type="evidence" value="ECO:0007669"/>
    <property type="project" value="UniProtKB-KW"/>
</dbReference>
<comment type="subcellular location">
    <subcellularLocation>
        <location evidence="1">Cell membrane</location>
        <topology evidence="1">Single-pass type I membrane protein</topology>
    </subcellularLocation>
</comment>
<evidence type="ECO:0000256" key="9">
    <source>
        <dbReference type="SAM" id="MobiDB-lite"/>
    </source>
</evidence>
<keyword evidence="10" id="KW-1133">Transmembrane helix</keyword>